<dbReference type="PROSITE" id="PS00798">
    <property type="entry name" value="ALDOKETO_REDUCTASE_1"/>
    <property type="match status" value="1"/>
</dbReference>
<dbReference type="Pfam" id="PF00248">
    <property type="entry name" value="Aldo_ket_red"/>
    <property type="match status" value="1"/>
</dbReference>
<reference evidence="13" key="1">
    <citation type="journal article" date="2021" name="Open Biol.">
        <title>Shared evolutionary footprints suggest mitochondrial oxidative damage underlies multiple complex I losses in fungi.</title>
        <authorList>
            <person name="Schikora-Tamarit M.A."/>
            <person name="Marcet-Houben M."/>
            <person name="Nosek J."/>
            <person name="Gabaldon T."/>
        </authorList>
    </citation>
    <scope>NUCLEOTIDE SEQUENCE</scope>
    <source>
        <strain evidence="13">CBS6075</strain>
    </source>
</reference>
<dbReference type="PANTHER" id="PTHR43827:SF3">
    <property type="entry name" value="NADP-DEPENDENT OXIDOREDUCTASE DOMAIN-CONTAINING PROTEIN"/>
    <property type="match status" value="1"/>
</dbReference>
<comment type="similarity">
    <text evidence="1">Belongs to the aldo/keto reductase family.</text>
</comment>
<evidence type="ECO:0000256" key="2">
    <source>
        <dbReference type="ARBA" id="ARBA00022857"/>
    </source>
</evidence>
<feature type="domain" description="NADP-dependent oxidoreductase" evidence="12">
    <location>
        <begin position="41"/>
        <end position="306"/>
    </location>
</feature>
<comment type="catalytic activity">
    <reaction evidence="4">
        <text>(R)-pantolactone + NADP(+) = 2-dehydropantolactone + NADPH + H(+)</text>
        <dbReference type="Rhea" id="RHEA:18981"/>
        <dbReference type="ChEBI" id="CHEBI:15378"/>
        <dbReference type="ChEBI" id="CHEBI:16719"/>
        <dbReference type="ChEBI" id="CHEBI:18395"/>
        <dbReference type="ChEBI" id="CHEBI:57783"/>
        <dbReference type="ChEBI" id="CHEBI:58349"/>
        <dbReference type="EC" id="1.1.1.358"/>
    </reaction>
</comment>
<proteinExistence type="inferred from homology"/>
<evidence type="ECO:0000256" key="10">
    <source>
        <dbReference type="PIRSR" id="PIRSR000097-2"/>
    </source>
</evidence>
<feature type="binding site" evidence="10">
    <location>
        <position position="128"/>
    </location>
    <ligand>
        <name>substrate</name>
    </ligand>
</feature>
<dbReference type="Proteomes" id="UP000769157">
    <property type="component" value="Unassembled WGS sequence"/>
</dbReference>
<dbReference type="InterPro" id="IPR020471">
    <property type="entry name" value="AKR"/>
</dbReference>
<name>A0A9P8P8C0_9ASCO</name>
<dbReference type="GeneID" id="70234763"/>
<dbReference type="AlphaFoldDB" id="A0A9P8P8C0"/>
<evidence type="ECO:0000256" key="6">
    <source>
        <dbReference type="ARBA" id="ARBA00066965"/>
    </source>
</evidence>
<dbReference type="PIRSF" id="PIRSF000097">
    <property type="entry name" value="AKR"/>
    <property type="match status" value="1"/>
</dbReference>
<keyword evidence="14" id="KW-1185">Reference proteome</keyword>
<dbReference type="RefSeq" id="XP_046061959.1">
    <property type="nucleotide sequence ID" value="XM_046203704.1"/>
</dbReference>
<dbReference type="InterPro" id="IPR036812">
    <property type="entry name" value="NAD(P)_OxRdtase_dom_sf"/>
</dbReference>
<dbReference type="Gene3D" id="3.20.20.100">
    <property type="entry name" value="NADP-dependent oxidoreductase domain"/>
    <property type="match status" value="1"/>
</dbReference>
<gene>
    <name evidence="13" type="ORF">OGAPHI_002796</name>
</gene>
<protein>
    <recommendedName>
        <fullName evidence="7">2-dehydropantolactone reductase</fullName>
        <ecNumber evidence="6">1.1.1.358</ecNumber>
    </recommendedName>
    <alternativeName>
        <fullName evidence="7">2-dehydropantolactone reductase</fullName>
    </alternativeName>
    <alternativeName>
        <fullName evidence="8">Ketopantoyl-lactone reductase</fullName>
    </alternativeName>
</protein>
<comment type="catalytic activity">
    <reaction evidence="5">
        <text>isatin + NADPH + H(+) = 3-hydroxyindolin-2-one + NADP(+)</text>
        <dbReference type="Rhea" id="RHEA:68608"/>
        <dbReference type="ChEBI" id="CHEBI:15378"/>
        <dbReference type="ChEBI" id="CHEBI:27539"/>
        <dbReference type="ChEBI" id="CHEBI:28536"/>
        <dbReference type="ChEBI" id="CHEBI:57783"/>
        <dbReference type="ChEBI" id="CHEBI:58349"/>
    </reaction>
</comment>
<evidence type="ECO:0000313" key="14">
    <source>
        <dbReference type="Proteomes" id="UP000769157"/>
    </source>
</evidence>
<evidence type="ECO:0000313" key="13">
    <source>
        <dbReference type="EMBL" id="KAH3667147.1"/>
    </source>
</evidence>
<evidence type="ECO:0000256" key="3">
    <source>
        <dbReference type="ARBA" id="ARBA00023002"/>
    </source>
</evidence>
<dbReference type="PROSITE" id="PS00063">
    <property type="entry name" value="ALDOKETO_REDUCTASE_3"/>
    <property type="match status" value="1"/>
</dbReference>
<feature type="active site" description="Proton donor" evidence="9">
    <location>
        <position position="72"/>
    </location>
</feature>
<dbReference type="PRINTS" id="PR00069">
    <property type="entry name" value="ALDKETRDTASE"/>
</dbReference>
<dbReference type="GO" id="GO:0047011">
    <property type="term" value="F:2-dehydropantolactone reductase (A-specific) activity"/>
    <property type="evidence" value="ECO:0007669"/>
    <property type="project" value="UniProtKB-ARBA"/>
</dbReference>
<evidence type="ECO:0000256" key="1">
    <source>
        <dbReference type="ARBA" id="ARBA00007905"/>
    </source>
</evidence>
<organism evidence="13 14">
    <name type="scientific">Ogataea philodendri</name>
    <dbReference type="NCBI Taxonomy" id="1378263"/>
    <lineage>
        <taxon>Eukaryota</taxon>
        <taxon>Fungi</taxon>
        <taxon>Dikarya</taxon>
        <taxon>Ascomycota</taxon>
        <taxon>Saccharomycotina</taxon>
        <taxon>Pichiomycetes</taxon>
        <taxon>Pichiales</taxon>
        <taxon>Pichiaceae</taxon>
        <taxon>Ogataea</taxon>
    </lineage>
</organism>
<evidence type="ECO:0000256" key="7">
    <source>
        <dbReference type="ARBA" id="ARBA00079693"/>
    </source>
</evidence>
<dbReference type="EMBL" id="JAEUBE010000183">
    <property type="protein sequence ID" value="KAH3667147.1"/>
    <property type="molecule type" value="Genomic_DNA"/>
</dbReference>
<dbReference type="OrthoDB" id="416253at2759"/>
<dbReference type="InterPro" id="IPR023210">
    <property type="entry name" value="NADP_OxRdtase_dom"/>
</dbReference>
<evidence type="ECO:0000256" key="8">
    <source>
        <dbReference type="ARBA" id="ARBA00081322"/>
    </source>
</evidence>
<evidence type="ECO:0000256" key="4">
    <source>
        <dbReference type="ARBA" id="ARBA00050878"/>
    </source>
</evidence>
<evidence type="ECO:0000259" key="12">
    <source>
        <dbReference type="Pfam" id="PF00248"/>
    </source>
</evidence>
<evidence type="ECO:0000256" key="11">
    <source>
        <dbReference type="PIRSR" id="PIRSR000097-3"/>
    </source>
</evidence>
<feature type="site" description="Lowers pKa of active site Tyr" evidence="11">
    <location>
        <position position="97"/>
    </location>
</feature>
<dbReference type="GO" id="GO:0042180">
    <property type="term" value="P:ketone metabolic process"/>
    <property type="evidence" value="ECO:0007669"/>
    <property type="project" value="UniProtKB-ARBA"/>
</dbReference>
<dbReference type="PANTHER" id="PTHR43827">
    <property type="entry name" value="2,5-DIKETO-D-GLUCONIC ACID REDUCTASE"/>
    <property type="match status" value="1"/>
</dbReference>
<dbReference type="SUPFAM" id="SSF51430">
    <property type="entry name" value="NAD(P)-linked oxidoreductase"/>
    <property type="match status" value="1"/>
</dbReference>
<dbReference type="FunFam" id="3.20.20.100:FF:000002">
    <property type="entry name" value="2,5-diketo-D-gluconic acid reductase A"/>
    <property type="match status" value="1"/>
</dbReference>
<evidence type="ECO:0000256" key="9">
    <source>
        <dbReference type="PIRSR" id="PIRSR000097-1"/>
    </source>
</evidence>
<reference evidence="13" key="2">
    <citation type="submission" date="2021-01" db="EMBL/GenBank/DDBJ databases">
        <authorList>
            <person name="Schikora-Tamarit M.A."/>
        </authorList>
    </citation>
    <scope>NUCLEOTIDE SEQUENCE</scope>
    <source>
        <strain evidence="13">CBS6075</strain>
    </source>
</reference>
<sequence length="335" mass="37279">MVFKPGTKPVFFVAAEISTMASISTKTQKLNTGASIPSIALGCWQSSPEDTYASVLHALKVGYRHIDTAHVYQNEADVGRAIRDSGVPRESIFVTTKVWNTNQRDPASALDGSLKRLGLDYVDLYLMHWPVPFVKPAADAKEQFFVKDPNDPDKFYNDREWDYIKTWELMQKLPKEKTRAIGVSNVSKTNLKALLAAPTTKIVPAANQIELHPYYPRFELLAYCKEQGIVVEAYSPLGSAQSSLLKDPQLTALSEKKGISPATLLISWGLQRDTVVLPKSVTPSRIESNLKAVELDEESIKVLDNLHKTTSGRIVARDWGVPVYNDPEDVPPLKK</sequence>
<keyword evidence="2" id="KW-0521">NADP</keyword>
<comment type="caution">
    <text evidence="13">The sequence shown here is derived from an EMBL/GenBank/DDBJ whole genome shotgun (WGS) entry which is preliminary data.</text>
</comment>
<accession>A0A9P8P8C0</accession>
<dbReference type="EC" id="1.1.1.358" evidence="6"/>
<evidence type="ECO:0000256" key="5">
    <source>
        <dbReference type="ARBA" id="ARBA00051098"/>
    </source>
</evidence>
<keyword evidence="3" id="KW-0560">Oxidoreductase</keyword>
<dbReference type="InterPro" id="IPR018170">
    <property type="entry name" value="Aldo/ket_reductase_CS"/>
</dbReference>